<dbReference type="VEuPathDB" id="FungiDB:A1O9_10300"/>
<evidence type="ECO:0000313" key="3">
    <source>
        <dbReference type="Proteomes" id="UP000027920"/>
    </source>
</evidence>
<dbReference type="GeneID" id="25285204"/>
<dbReference type="RefSeq" id="XP_013256488.1">
    <property type="nucleotide sequence ID" value="XM_013401034.1"/>
</dbReference>
<feature type="compositionally biased region" description="Basic residues" evidence="1">
    <location>
        <begin position="91"/>
        <end position="104"/>
    </location>
</feature>
<dbReference type="HOGENOM" id="CLU_1454416_0_0_1"/>
<evidence type="ECO:0000313" key="2">
    <source>
        <dbReference type="EMBL" id="KEF53898.1"/>
    </source>
</evidence>
<dbReference type="Proteomes" id="UP000027920">
    <property type="component" value="Unassembled WGS sequence"/>
</dbReference>
<organism evidence="2 3">
    <name type="scientific">Exophiala aquamarina CBS 119918</name>
    <dbReference type="NCBI Taxonomy" id="1182545"/>
    <lineage>
        <taxon>Eukaryota</taxon>
        <taxon>Fungi</taxon>
        <taxon>Dikarya</taxon>
        <taxon>Ascomycota</taxon>
        <taxon>Pezizomycotina</taxon>
        <taxon>Eurotiomycetes</taxon>
        <taxon>Chaetothyriomycetidae</taxon>
        <taxon>Chaetothyriales</taxon>
        <taxon>Herpotrichiellaceae</taxon>
        <taxon>Exophiala</taxon>
    </lineage>
</organism>
<feature type="region of interest" description="Disordered" evidence="1">
    <location>
        <begin position="167"/>
        <end position="186"/>
    </location>
</feature>
<dbReference type="STRING" id="1182545.A0A072P3P9"/>
<keyword evidence="3" id="KW-1185">Reference proteome</keyword>
<dbReference type="EMBL" id="AMGV01000012">
    <property type="protein sequence ID" value="KEF53898.1"/>
    <property type="molecule type" value="Genomic_DNA"/>
</dbReference>
<evidence type="ECO:0000256" key="1">
    <source>
        <dbReference type="SAM" id="MobiDB-lite"/>
    </source>
</evidence>
<name>A0A072P3P9_9EURO</name>
<reference evidence="2 3" key="1">
    <citation type="submission" date="2013-03" db="EMBL/GenBank/DDBJ databases">
        <title>The Genome Sequence of Exophiala aquamarina CBS 119918.</title>
        <authorList>
            <consortium name="The Broad Institute Genomics Platform"/>
            <person name="Cuomo C."/>
            <person name="de Hoog S."/>
            <person name="Gorbushina A."/>
            <person name="Walker B."/>
            <person name="Young S.K."/>
            <person name="Zeng Q."/>
            <person name="Gargeya S."/>
            <person name="Fitzgerald M."/>
            <person name="Haas B."/>
            <person name="Abouelleil A."/>
            <person name="Allen A.W."/>
            <person name="Alvarado L."/>
            <person name="Arachchi H.M."/>
            <person name="Berlin A.M."/>
            <person name="Chapman S.B."/>
            <person name="Gainer-Dewar J."/>
            <person name="Goldberg J."/>
            <person name="Griggs A."/>
            <person name="Gujja S."/>
            <person name="Hansen M."/>
            <person name="Howarth C."/>
            <person name="Imamovic A."/>
            <person name="Ireland A."/>
            <person name="Larimer J."/>
            <person name="McCowan C."/>
            <person name="Murphy C."/>
            <person name="Pearson M."/>
            <person name="Poon T.W."/>
            <person name="Priest M."/>
            <person name="Roberts A."/>
            <person name="Saif S."/>
            <person name="Shea T."/>
            <person name="Sisk P."/>
            <person name="Sykes S."/>
            <person name="Wortman J."/>
            <person name="Nusbaum C."/>
            <person name="Birren B."/>
        </authorList>
    </citation>
    <scope>NUCLEOTIDE SEQUENCE [LARGE SCALE GENOMIC DNA]</scope>
    <source>
        <strain evidence="2 3">CBS 119918</strain>
    </source>
</reference>
<sequence length="186" mass="20943">MRLLSIKQKPAGSLYLLQSATLNVLIERNHLLPYSHRSLRSGNEKLPSLKRPRTSRPRSSLPDVNSITYWTRTLSWPEGYSNESGEMSHLLARKKSSASLHRKRSDSDSGAPSSTTPSDQKPGEEKSASYQDVRYKTVLATNDSFMGKYRHGATSDSKRLCQQLLNAQQSTPQDAMFSDDHFEDNL</sequence>
<dbReference type="OrthoDB" id="4154852at2759"/>
<feature type="region of interest" description="Disordered" evidence="1">
    <location>
        <begin position="88"/>
        <end position="132"/>
    </location>
</feature>
<gene>
    <name evidence="2" type="ORF">A1O9_10300</name>
</gene>
<comment type="caution">
    <text evidence="2">The sequence shown here is derived from an EMBL/GenBank/DDBJ whole genome shotgun (WGS) entry which is preliminary data.</text>
</comment>
<feature type="compositionally biased region" description="Polar residues" evidence="1">
    <location>
        <begin position="108"/>
        <end position="119"/>
    </location>
</feature>
<protein>
    <submittedName>
        <fullName evidence="2">Uncharacterized protein</fullName>
    </submittedName>
</protein>
<dbReference type="AlphaFoldDB" id="A0A072P3P9"/>
<proteinExistence type="predicted"/>
<accession>A0A072P3P9</accession>
<feature type="region of interest" description="Disordered" evidence="1">
    <location>
        <begin position="38"/>
        <end position="62"/>
    </location>
</feature>